<dbReference type="GO" id="GO:0030170">
    <property type="term" value="F:pyridoxal phosphate binding"/>
    <property type="evidence" value="ECO:0007669"/>
    <property type="project" value="InterPro"/>
</dbReference>
<proteinExistence type="predicted"/>
<dbReference type="InterPro" id="IPR015424">
    <property type="entry name" value="PyrdxlP-dep_Trfase"/>
</dbReference>
<dbReference type="PANTHER" id="PTHR43510">
    <property type="entry name" value="AMINOTRANSFERASE FUNCTION, HYPOTHETICAL (EUROFUNG)"/>
    <property type="match status" value="1"/>
</dbReference>
<dbReference type="PATRIC" id="fig|391937.3.peg.1018"/>
<evidence type="ECO:0000313" key="2">
    <source>
        <dbReference type="EMBL" id="EKF20107.1"/>
    </source>
</evidence>
<dbReference type="AlphaFoldDB" id="K2MS07"/>
<reference evidence="2 3" key="1">
    <citation type="journal article" date="2012" name="J. Bacteriol.">
        <title>Genome Sequence of Nitratireductor pacificus Type Strain pht-3B.</title>
        <authorList>
            <person name="Lai Q."/>
            <person name="Li G."/>
            <person name="Shao Z."/>
        </authorList>
    </citation>
    <scope>NUCLEOTIDE SEQUENCE [LARGE SCALE GENOMIC DNA]</scope>
    <source>
        <strain evidence="3">pht-3B</strain>
    </source>
</reference>
<dbReference type="Gene3D" id="3.90.1150.10">
    <property type="entry name" value="Aspartate Aminotransferase, domain 1"/>
    <property type="match status" value="1"/>
</dbReference>
<dbReference type="CDD" id="cd00609">
    <property type="entry name" value="AAT_like"/>
    <property type="match status" value="1"/>
</dbReference>
<dbReference type="RefSeq" id="WP_008594874.1">
    <property type="nucleotide sequence ID" value="NZ_AMRM01000004.1"/>
</dbReference>
<name>K2MS07_9HYPH</name>
<keyword evidence="3" id="KW-1185">Reference proteome</keyword>
<sequence length="380" mass="42149">MRDFALEVHFSRWEFNARHHMTASDAESMTLGELAAMAGGDVRAGLDDLWLGYTETWGAPDLRAAIAGTYETLEAGDILCFAGAEEGLYAAMRILLGPDDHAIVAVPNYQAAETVPLGICAVTGVPLLEDDRWRLDLDALQAAIRPNTRLVSINLPNNPTGALMPRADFDALIAICRGHGLYLFSDEVYHLLEQDPQKRLPQAADAYEKALSLNVMSKAYGLPGLRIGWIACRDRAVLQKLERYKHYLSICNAAPSERLAVMALSVRDRILARNRALMTENLARLDAFFADYPHLFDWAHPDGGCIAYPRYRGRNGVEAFCREIVEEEGVLLLPASVYRSELIAAPADRFRIGFGRRGVEDGLAAMRRFLQRHHNDIAAA</sequence>
<dbReference type="EMBL" id="AMRM01000004">
    <property type="protein sequence ID" value="EKF20107.1"/>
    <property type="molecule type" value="Genomic_DNA"/>
</dbReference>
<dbReference type="InterPro" id="IPR015422">
    <property type="entry name" value="PyrdxlP-dep_Trfase_small"/>
</dbReference>
<dbReference type="InterPro" id="IPR015421">
    <property type="entry name" value="PyrdxlP-dep_Trfase_major"/>
</dbReference>
<dbReference type="Proteomes" id="UP000006786">
    <property type="component" value="Unassembled WGS sequence"/>
</dbReference>
<dbReference type="Pfam" id="PF00155">
    <property type="entry name" value="Aminotran_1_2"/>
    <property type="match status" value="1"/>
</dbReference>
<dbReference type="InterPro" id="IPR004839">
    <property type="entry name" value="Aminotransferase_I/II_large"/>
</dbReference>
<protein>
    <submittedName>
        <fullName evidence="2">Protein AspC4</fullName>
    </submittedName>
</protein>
<organism evidence="2 3">
    <name type="scientific">Nitratireductor pacificus pht-3B</name>
    <dbReference type="NCBI Taxonomy" id="391937"/>
    <lineage>
        <taxon>Bacteria</taxon>
        <taxon>Pseudomonadati</taxon>
        <taxon>Pseudomonadota</taxon>
        <taxon>Alphaproteobacteria</taxon>
        <taxon>Hyphomicrobiales</taxon>
        <taxon>Phyllobacteriaceae</taxon>
        <taxon>Nitratireductor</taxon>
    </lineage>
</organism>
<evidence type="ECO:0000259" key="1">
    <source>
        <dbReference type="Pfam" id="PF00155"/>
    </source>
</evidence>
<dbReference type="eggNOG" id="COG0436">
    <property type="taxonomic scope" value="Bacteria"/>
</dbReference>
<dbReference type="OrthoDB" id="9803354at2"/>
<accession>K2MS07</accession>
<dbReference type="SUPFAM" id="SSF53383">
    <property type="entry name" value="PLP-dependent transferases"/>
    <property type="match status" value="1"/>
</dbReference>
<comment type="caution">
    <text evidence="2">The sequence shown here is derived from an EMBL/GenBank/DDBJ whole genome shotgun (WGS) entry which is preliminary data.</text>
</comment>
<gene>
    <name evidence="2" type="ORF">NA2_04936</name>
</gene>
<feature type="domain" description="Aminotransferase class I/classII large" evidence="1">
    <location>
        <begin position="45"/>
        <end position="354"/>
    </location>
</feature>
<dbReference type="PANTHER" id="PTHR43510:SF1">
    <property type="entry name" value="AMINOTRANSFERASE FUNCTION, HYPOTHETICAL (EUROFUNG)"/>
    <property type="match status" value="1"/>
</dbReference>
<dbReference type="Gene3D" id="3.40.640.10">
    <property type="entry name" value="Type I PLP-dependent aspartate aminotransferase-like (Major domain)"/>
    <property type="match status" value="1"/>
</dbReference>
<dbReference type="STRING" id="391937.NA2_04936"/>
<evidence type="ECO:0000313" key="3">
    <source>
        <dbReference type="Proteomes" id="UP000006786"/>
    </source>
</evidence>